<name>A0A8C8CL63_ONCTS</name>
<dbReference type="Proteomes" id="UP000694402">
    <property type="component" value="Unassembled WGS sequence"/>
</dbReference>
<evidence type="ECO:0000313" key="2">
    <source>
        <dbReference type="Proteomes" id="UP000694402"/>
    </source>
</evidence>
<dbReference type="InterPro" id="IPR037626">
    <property type="entry name" value="NUP37"/>
</dbReference>
<dbReference type="SUPFAM" id="SSF50978">
    <property type="entry name" value="WD40 repeat-like"/>
    <property type="match status" value="1"/>
</dbReference>
<organism evidence="1 2">
    <name type="scientific">Oncorhynchus tshawytscha</name>
    <name type="common">Chinook salmon</name>
    <name type="synonym">Salmo tshawytscha</name>
    <dbReference type="NCBI Taxonomy" id="74940"/>
    <lineage>
        <taxon>Eukaryota</taxon>
        <taxon>Metazoa</taxon>
        <taxon>Chordata</taxon>
        <taxon>Craniata</taxon>
        <taxon>Vertebrata</taxon>
        <taxon>Euteleostomi</taxon>
        <taxon>Actinopterygii</taxon>
        <taxon>Neopterygii</taxon>
        <taxon>Teleostei</taxon>
        <taxon>Protacanthopterygii</taxon>
        <taxon>Salmoniformes</taxon>
        <taxon>Salmonidae</taxon>
        <taxon>Salmoninae</taxon>
        <taxon>Oncorhynchus</taxon>
    </lineage>
</organism>
<keyword evidence="2" id="KW-1185">Reference proteome</keyword>
<dbReference type="GeneTree" id="ENSGT00390000010777"/>
<dbReference type="PANTHER" id="PTHR22806">
    <property type="entry name" value="NUCLEOPORIN NUP37 P37 -RELATED"/>
    <property type="match status" value="1"/>
</dbReference>
<sequence length="277" mass="30594">MNMEDSGRGASYTVPCDDYVHVVEFSPFDSCSVQEEDMEVEGVEFTTLHFFHHALRMDCLPWSPESRLDKLPQLIRFCTAAADRKVRLLTSDLQNQHEVKVMEGHTSYINHLVFEPTEGKQMASVSDDHTCRSASACAVLRVISSPHTGGGWTPEAIFKEGTIRFYDLVTQQAILSLDCGQSPLMSADWCLANTIKVGAVTGSDWVICDITRSRCSRVSTTGCPGKISSQLLVHHLGHPQPVMIGSATVGAGLNWQRSLPLCVIGGDRKLSFWMTEM</sequence>
<reference evidence="1" key="2">
    <citation type="submission" date="2025-09" db="UniProtKB">
        <authorList>
            <consortium name="Ensembl"/>
        </authorList>
    </citation>
    <scope>IDENTIFICATION</scope>
</reference>
<evidence type="ECO:0000313" key="1">
    <source>
        <dbReference type="Ensembl" id="ENSOTSP00005009812.1"/>
    </source>
</evidence>
<protein>
    <recommendedName>
        <fullName evidence="3">Nucleoporin Nup37</fullName>
    </recommendedName>
</protein>
<gene>
    <name evidence="1" type="primary">NUP37</name>
</gene>
<evidence type="ECO:0008006" key="3">
    <source>
        <dbReference type="Google" id="ProtNLM"/>
    </source>
</evidence>
<dbReference type="PANTHER" id="PTHR22806:SF0">
    <property type="entry name" value="NUCLEOPORIN NUP37"/>
    <property type="match status" value="1"/>
</dbReference>
<proteinExistence type="predicted"/>
<reference evidence="1" key="1">
    <citation type="submission" date="2025-08" db="UniProtKB">
        <authorList>
            <consortium name="Ensembl"/>
        </authorList>
    </citation>
    <scope>IDENTIFICATION</scope>
</reference>
<dbReference type="InterPro" id="IPR015943">
    <property type="entry name" value="WD40/YVTN_repeat-like_dom_sf"/>
</dbReference>
<dbReference type="Gene3D" id="2.130.10.10">
    <property type="entry name" value="YVTN repeat-like/Quinoprotein amine dehydrogenase"/>
    <property type="match status" value="1"/>
</dbReference>
<dbReference type="InterPro" id="IPR036322">
    <property type="entry name" value="WD40_repeat_dom_sf"/>
</dbReference>
<dbReference type="Ensembl" id="ENSOTST00005010825.2">
    <property type="protein sequence ID" value="ENSOTSP00005009812.1"/>
    <property type="gene ID" value="ENSOTSG00005005034.2"/>
</dbReference>
<dbReference type="AlphaFoldDB" id="A0A8C8CL63"/>
<dbReference type="GO" id="GO:0031080">
    <property type="term" value="C:nuclear pore outer ring"/>
    <property type="evidence" value="ECO:0007669"/>
    <property type="project" value="InterPro"/>
</dbReference>
<accession>A0A8C8CL63</accession>